<feature type="transmembrane region" description="Helical" evidence="8">
    <location>
        <begin position="1032"/>
        <end position="1050"/>
    </location>
</feature>
<dbReference type="Gene3D" id="3.40.50.200">
    <property type="entry name" value="Peptidase S8/S53 domain"/>
    <property type="match status" value="1"/>
</dbReference>
<dbReference type="AlphaFoldDB" id="A0AAX4NFC7"/>
<evidence type="ECO:0000256" key="6">
    <source>
        <dbReference type="ARBA" id="ARBA00022837"/>
    </source>
</evidence>
<keyword evidence="8" id="KW-0812">Transmembrane</keyword>
<dbReference type="SUPFAM" id="SSF52743">
    <property type="entry name" value="Subtilisin-like"/>
    <property type="match status" value="1"/>
</dbReference>
<keyword evidence="8" id="KW-1133">Transmembrane helix</keyword>
<accession>A0AAX4NFC7</accession>
<sequence length="1059" mass="115612">MNPTVSTEGNLDGSYTLTHGMQEYKALPYTSVDLKNETSILGPYNGNVTVMITIRLSHENQLLSFLSNLSNPASPQYHKYLTQAEFVARYSPSIQEYDNFTTYFSRYSKITLTTFSNRMSIVVSGNSEIISKVFNTTMVSYRQGNAIYHTTEFNPDLPEYLSVDVSGVSGFNNRPTAFLSPLSIISSYNASVSTDIKAYYSNSGLITNITGSDLQTAYDETPLLKQIYPTNEVIATILWAGTNKTTGKAVAPFYPTDIYDYYNQTLPSSEPHSKVYGVPLNNAPPPGPSAVNDTSGANVENTLDLEMIGSTAPGSSIYNVYGVNPTNTTIDEALEFILSPSGKYASALDNVSVISNSYGSPEYNSSAWYEGLQEAQARGITVLASSGDSGDNKFSPDYSTNPAYTGDYVEFPSAMSYNDFGVTAVGGTTLTLHPNYTIENQTVWYQANLINAILIGSFIGGSTGGISNIYHEPSWQLETEANSVIKGAGRGVPDIAAVANNTIMTLSTDGSITPANYIVMGTSISSPVTAGMIGEIDSFLASKGESRLGFLNPSIYLLAQSLLFTSSSLNRPQAFYNVVSGSNAVYSAHKGYSLVTGWGSINAYNFSTYMDKNYTLTFTESGVPENSSWSISLGSLLQANTTGRNISFTVKPGFYHYSISTTLNYSATAMSEKAFLDYENVDIPVIFLRFAELIFNVSPIHSFLTLNNLQIELKNGSGVLNVTHGGYFINATMNHYLPYSNYLSLFLNSTYYVNISLLKIHNYGYLSGSVAQNGTVVMANGMGIPVYGKKFNVSLPAGNYYLSSYTRAYSDYNSEIYINPNGTTDVNINTSKIFNPELVTGYTHAPNTSVTFDTYSAFVNSTGYYQIWINAGNYSISVYSGGYIPISVSHIFHSGLEMNFTLEHLPLSAVNYTENSINSTYYNMSVQSMIPGHGYVQISYSSGKNGTLIIFLKLANITYVTQSLLPSSTVLLNEKYVLNYSLAFSNSNVEILTVRNITGSGLIFWKLVPYAILPSKNISNPDSLIIGMERNVLLISMVLAGIIASIYTVWRSKKGRTKK</sequence>
<dbReference type="InterPro" id="IPR030400">
    <property type="entry name" value="Sedolisin_dom"/>
</dbReference>
<dbReference type="CDD" id="cd04056">
    <property type="entry name" value="Peptidases_S53"/>
    <property type="match status" value="1"/>
</dbReference>
<dbReference type="GO" id="GO:0004252">
    <property type="term" value="F:serine-type endopeptidase activity"/>
    <property type="evidence" value="ECO:0007669"/>
    <property type="project" value="InterPro"/>
</dbReference>
<reference evidence="10 11" key="1">
    <citation type="submission" date="2023-09" db="EMBL/GenBank/DDBJ databases">
        <authorList>
            <person name="Golyshina O.V."/>
            <person name="Lunev E.A."/>
            <person name="Bargiela R."/>
            <person name="Gaines M.C."/>
            <person name="Daum B."/>
            <person name="Bale N.J."/>
            <person name="Koenen M."/>
            <person name="Sinninghe Damst J.S."/>
            <person name="Yakimov M."/>
            <person name="Golyshin P.N."/>
        </authorList>
    </citation>
    <scope>NUCLEOTIDE SEQUENCE [LARGE SCALE GENOMIC DNA]</scope>
    <source>
        <strain evidence="10 11">M1</strain>
    </source>
</reference>
<dbReference type="CDD" id="cd11377">
    <property type="entry name" value="Pro-peptidase_S53"/>
    <property type="match status" value="1"/>
</dbReference>
<keyword evidence="8" id="KW-0472">Membrane</keyword>
<keyword evidence="3" id="KW-0479">Metal-binding</keyword>
<dbReference type="PANTHER" id="PTHR14218:SF15">
    <property type="entry name" value="TRIPEPTIDYL-PEPTIDASE 1"/>
    <property type="match status" value="1"/>
</dbReference>
<dbReference type="Pfam" id="PF09286">
    <property type="entry name" value="Pro-kuma_activ"/>
    <property type="match status" value="1"/>
</dbReference>
<dbReference type="GO" id="GO:0008240">
    <property type="term" value="F:tripeptidyl-peptidase activity"/>
    <property type="evidence" value="ECO:0007669"/>
    <property type="project" value="TreeGrafter"/>
</dbReference>
<name>A0AAX4NFC7_9ARCH</name>
<evidence type="ECO:0000313" key="11">
    <source>
        <dbReference type="Proteomes" id="UP001451606"/>
    </source>
</evidence>
<keyword evidence="11" id="KW-1185">Reference proteome</keyword>
<dbReference type="RefSeq" id="WP_393972110.1">
    <property type="nucleotide sequence ID" value="NZ_CP133772.1"/>
</dbReference>
<keyword evidence="2 10" id="KW-0645">Protease</keyword>
<evidence type="ECO:0000256" key="7">
    <source>
        <dbReference type="ARBA" id="ARBA00023145"/>
    </source>
</evidence>
<dbReference type="SMART" id="SM00944">
    <property type="entry name" value="Pro-kuma_activ"/>
    <property type="match status" value="1"/>
</dbReference>
<protein>
    <submittedName>
        <fullName evidence="10">Protease pro-enzyme activation domain-containing protein</fullName>
    </submittedName>
</protein>
<comment type="cofactor">
    <cofactor evidence="1">
        <name>Ca(2+)</name>
        <dbReference type="ChEBI" id="CHEBI:29108"/>
    </cofactor>
</comment>
<evidence type="ECO:0000256" key="8">
    <source>
        <dbReference type="SAM" id="Phobius"/>
    </source>
</evidence>
<dbReference type="GO" id="GO:0046872">
    <property type="term" value="F:metal ion binding"/>
    <property type="evidence" value="ECO:0007669"/>
    <property type="project" value="UniProtKB-KW"/>
</dbReference>
<evidence type="ECO:0000313" key="10">
    <source>
        <dbReference type="EMBL" id="WYY00161.1"/>
    </source>
</evidence>
<dbReference type="SUPFAM" id="SSF54897">
    <property type="entry name" value="Protease propeptides/inhibitors"/>
    <property type="match status" value="1"/>
</dbReference>
<keyword evidence="6" id="KW-0106">Calcium</keyword>
<dbReference type="GeneID" id="95967447"/>
<evidence type="ECO:0000256" key="2">
    <source>
        <dbReference type="ARBA" id="ARBA00022670"/>
    </source>
</evidence>
<dbReference type="EMBL" id="CP133772">
    <property type="protein sequence ID" value="WYY00161.1"/>
    <property type="molecule type" value="Genomic_DNA"/>
</dbReference>
<keyword evidence="5" id="KW-0720">Serine protease</keyword>
<dbReference type="GO" id="GO:0006508">
    <property type="term" value="P:proteolysis"/>
    <property type="evidence" value="ECO:0007669"/>
    <property type="project" value="UniProtKB-KW"/>
</dbReference>
<keyword evidence="4" id="KW-0378">Hydrolase</keyword>
<dbReference type="KEGG" id="omr:OXIME_000717"/>
<feature type="domain" description="Peptidase S53" evidence="9">
    <location>
        <begin position="208"/>
        <end position="613"/>
    </location>
</feature>
<keyword evidence="7" id="KW-0865">Zymogen</keyword>
<evidence type="ECO:0000256" key="1">
    <source>
        <dbReference type="ARBA" id="ARBA00001913"/>
    </source>
</evidence>
<evidence type="ECO:0000256" key="3">
    <source>
        <dbReference type="ARBA" id="ARBA00022723"/>
    </source>
</evidence>
<dbReference type="InterPro" id="IPR036852">
    <property type="entry name" value="Peptidase_S8/S53_dom_sf"/>
</dbReference>
<dbReference type="InterPro" id="IPR015366">
    <property type="entry name" value="S53_propep"/>
</dbReference>
<dbReference type="PROSITE" id="PS51695">
    <property type="entry name" value="SEDOLISIN"/>
    <property type="match status" value="1"/>
</dbReference>
<evidence type="ECO:0000256" key="4">
    <source>
        <dbReference type="ARBA" id="ARBA00022801"/>
    </source>
</evidence>
<evidence type="ECO:0000259" key="9">
    <source>
        <dbReference type="PROSITE" id="PS51695"/>
    </source>
</evidence>
<evidence type="ECO:0000256" key="5">
    <source>
        <dbReference type="ARBA" id="ARBA00022825"/>
    </source>
</evidence>
<proteinExistence type="predicted"/>
<dbReference type="Proteomes" id="UP001451606">
    <property type="component" value="Chromosome"/>
</dbReference>
<gene>
    <name evidence="10" type="ORF">OXIME_000717</name>
</gene>
<dbReference type="InterPro" id="IPR050819">
    <property type="entry name" value="Tripeptidyl-peptidase_I"/>
</dbReference>
<dbReference type="PANTHER" id="PTHR14218">
    <property type="entry name" value="PROTEASE S8 TRIPEPTIDYL PEPTIDASE I CLN2"/>
    <property type="match status" value="1"/>
</dbReference>
<organism evidence="10 11">
    <name type="scientific">Oxyplasma meridianum</name>
    <dbReference type="NCBI Taxonomy" id="3073602"/>
    <lineage>
        <taxon>Archaea</taxon>
        <taxon>Methanobacteriati</taxon>
        <taxon>Thermoplasmatota</taxon>
        <taxon>Thermoplasmata</taxon>
        <taxon>Thermoplasmatales</taxon>
        <taxon>Thermoplasmataceae</taxon>
        <taxon>Oxyplasma</taxon>
    </lineage>
</organism>